<keyword evidence="3" id="KW-0677">Repeat</keyword>
<dbReference type="Pfam" id="PF08263">
    <property type="entry name" value="LRRNT_2"/>
    <property type="match status" value="1"/>
</dbReference>
<feature type="chain" id="PRO_5043909267" description="Leucine-rich repeat-containing N-terminal plant-type domain-containing protein" evidence="4">
    <location>
        <begin position="21"/>
        <end position="200"/>
    </location>
</feature>
<dbReference type="PANTHER" id="PTHR47988">
    <property type="entry name" value="SOMATIC EMBRYOGENESIS RECEPTOR KINASE 1"/>
    <property type="match status" value="1"/>
</dbReference>
<protein>
    <recommendedName>
        <fullName evidence="5">Leucine-rich repeat-containing N-terminal plant-type domain-containing protein</fullName>
    </recommendedName>
</protein>
<feature type="signal peptide" evidence="4">
    <location>
        <begin position="1"/>
        <end position="20"/>
    </location>
</feature>
<dbReference type="InterPro" id="IPR013210">
    <property type="entry name" value="LRR_N_plant-typ"/>
</dbReference>
<keyword evidence="2 4" id="KW-0732">Signal</keyword>
<gene>
    <name evidence="6" type="ORF">DCAF_LOCUS11101</name>
</gene>
<comment type="caution">
    <text evidence="6">The sequence shown here is derived from an EMBL/GenBank/DDBJ whole genome shotgun (WGS) entry which is preliminary data.</text>
</comment>
<dbReference type="FunFam" id="3.80.10.10:FF:000024">
    <property type="entry name" value="Somatic embryogenesis receptor kinase 1"/>
    <property type="match status" value="1"/>
</dbReference>
<name>A0AAV1RK44_9ROSI</name>
<evidence type="ECO:0000259" key="5">
    <source>
        <dbReference type="Pfam" id="PF08263"/>
    </source>
</evidence>
<evidence type="ECO:0000256" key="3">
    <source>
        <dbReference type="ARBA" id="ARBA00022737"/>
    </source>
</evidence>
<dbReference type="Proteomes" id="UP001314170">
    <property type="component" value="Unassembled WGS sequence"/>
</dbReference>
<sequence>MASRILVCLLLAVAIANVECNQEGDVLNSWKTQLVDPNNVLQSWDPTLFNPCTWFHVTCNNNNSVTRVDLGNAGLSGPLIPELGLLANLQYLEVFGNNITGTIPTELGNLTNLVSLDLYHNKLTGPIPVSLGNLVSLLFMRLHGNKLTGTIPTSIINLITTGRLRILNVSYNLLSGTVHRNNSTGFRITQVIQDPKAPAM</sequence>
<dbReference type="EMBL" id="CAWUPB010000994">
    <property type="protein sequence ID" value="CAK7336096.1"/>
    <property type="molecule type" value="Genomic_DNA"/>
</dbReference>
<dbReference type="Pfam" id="PF13855">
    <property type="entry name" value="LRR_8"/>
    <property type="match status" value="1"/>
</dbReference>
<keyword evidence="7" id="KW-1185">Reference proteome</keyword>
<dbReference type="AlphaFoldDB" id="A0AAV1RK44"/>
<evidence type="ECO:0000256" key="2">
    <source>
        <dbReference type="ARBA" id="ARBA00022729"/>
    </source>
</evidence>
<evidence type="ECO:0000256" key="4">
    <source>
        <dbReference type="SAM" id="SignalP"/>
    </source>
</evidence>
<reference evidence="6 7" key="1">
    <citation type="submission" date="2024-01" db="EMBL/GenBank/DDBJ databases">
        <authorList>
            <person name="Waweru B."/>
        </authorList>
    </citation>
    <scope>NUCLEOTIDE SEQUENCE [LARGE SCALE GENOMIC DNA]</scope>
</reference>
<keyword evidence="1" id="KW-0433">Leucine-rich repeat</keyword>
<dbReference type="Gene3D" id="3.80.10.10">
    <property type="entry name" value="Ribonuclease Inhibitor"/>
    <property type="match status" value="1"/>
</dbReference>
<evidence type="ECO:0000313" key="7">
    <source>
        <dbReference type="Proteomes" id="UP001314170"/>
    </source>
</evidence>
<evidence type="ECO:0000313" key="6">
    <source>
        <dbReference type="EMBL" id="CAK7336096.1"/>
    </source>
</evidence>
<organism evidence="6 7">
    <name type="scientific">Dovyalis caffra</name>
    <dbReference type="NCBI Taxonomy" id="77055"/>
    <lineage>
        <taxon>Eukaryota</taxon>
        <taxon>Viridiplantae</taxon>
        <taxon>Streptophyta</taxon>
        <taxon>Embryophyta</taxon>
        <taxon>Tracheophyta</taxon>
        <taxon>Spermatophyta</taxon>
        <taxon>Magnoliopsida</taxon>
        <taxon>eudicotyledons</taxon>
        <taxon>Gunneridae</taxon>
        <taxon>Pentapetalae</taxon>
        <taxon>rosids</taxon>
        <taxon>fabids</taxon>
        <taxon>Malpighiales</taxon>
        <taxon>Salicaceae</taxon>
        <taxon>Flacourtieae</taxon>
        <taxon>Dovyalis</taxon>
    </lineage>
</organism>
<proteinExistence type="predicted"/>
<dbReference type="InterPro" id="IPR032675">
    <property type="entry name" value="LRR_dom_sf"/>
</dbReference>
<accession>A0AAV1RK44</accession>
<dbReference type="SUPFAM" id="SSF52058">
    <property type="entry name" value="L domain-like"/>
    <property type="match status" value="1"/>
</dbReference>
<feature type="domain" description="Leucine-rich repeat-containing N-terminal plant-type" evidence="5">
    <location>
        <begin position="21"/>
        <end position="60"/>
    </location>
</feature>
<evidence type="ECO:0000256" key="1">
    <source>
        <dbReference type="ARBA" id="ARBA00022614"/>
    </source>
</evidence>
<dbReference type="InterPro" id="IPR001611">
    <property type="entry name" value="Leu-rich_rpt"/>
</dbReference>